<proteinExistence type="predicted"/>
<evidence type="ECO:0000256" key="1">
    <source>
        <dbReference type="SAM" id="MobiDB-lite"/>
    </source>
</evidence>
<organism evidence="2 3">
    <name type="scientific">Pseudoalteromonas aliena SW19</name>
    <dbReference type="NCBI Taxonomy" id="1314866"/>
    <lineage>
        <taxon>Bacteria</taxon>
        <taxon>Pseudomonadati</taxon>
        <taxon>Pseudomonadota</taxon>
        <taxon>Gammaproteobacteria</taxon>
        <taxon>Alteromonadales</taxon>
        <taxon>Pseudoalteromonadaceae</taxon>
        <taxon>Pseudoalteromonas</taxon>
    </lineage>
</organism>
<evidence type="ECO:0000313" key="2">
    <source>
        <dbReference type="EMBL" id="MBE0361474.1"/>
    </source>
</evidence>
<dbReference type="Proteomes" id="UP000648482">
    <property type="component" value="Unassembled WGS sequence"/>
</dbReference>
<protein>
    <submittedName>
        <fullName evidence="2">Uncharacterized protein</fullName>
    </submittedName>
</protein>
<comment type="caution">
    <text evidence="2">The sequence shown here is derived from an EMBL/GenBank/DDBJ whole genome shotgun (WGS) entry which is preliminary data.</text>
</comment>
<name>A0ABR9E4F2_9GAMM</name>
<gene>
    <name evidence="2" type="ORF">PALI_b0454</name>
</gene>
<accession>A0ABR9E4F2</accession>
<dbReference type="EMBL" id="AQGU01000029">
    <property type="protein sequence ID" value="MBE0361474.1"/>
    <property type="molecule type" value="Genomic_DNA"/>
</dbReference>
<keyword evidence="3" id="KW-1185">Reference proteome</keyword>
<evidence type="ECO:0000313" key="3">
    <source>
        <dbReference type="Proteomes" id="UP000648482"/>
    </source>
</evidence>
<dbReference type="RefSeq" id="WP_193156522.1">
    <property type="nucleotide sequence ID" value="NZ_AQGU01000029.1"/>
</dbReference>
<sequence>MNSLKQATDLEQGKPLKLGHHSVPKGDTQDKASENAIAVMDDSSAYVVKFVFVEHKDRQHIKPFIFYSNTPFTGSKSEPGLGTKWVALPGVSHEDSKDVATEILRQLKDLTPWQVNYCSIVSSHKKDKCFMSIIYPND</sequence>
<reference evidence="2 3" key="1">
    <citation type="submission" date="2015-06" db="EMBL/GenBank/DDBJ databases">
        <title>Genome sequence of Pseudoalteromonas aliena.</title>
        <authorList>
            <person name="Xie B.-B."/>
            <person name="Rong J.-C."/>
            <person name="Qin Q.-L."/>
            <person name="Zhang Y.-Z."/>
        </authorList>
    </citation>
    <scope>NUCLEOTIDE SEQUENCE [LARGE SCALE GENOMIC DNA]</scope>
    <source>
        <strain evidence="2 3">SW19</strain>
    </source>
</reference>
<feature type="region of interest" description="Disordered" evidence="1">
    <location>
        <begin position="1"/>
        <end position="30"/>
    </location>
</feature>